<gene>
    <name evidence="1" type="primary">PARPA_13939.1 scaffold 47512</name>
</gene>
<dbReference type="EMBL" id="LN734064">
    <property type="protein sequence ID" value="CEP19623.1"/>
    <property type="molecule type" value="Genomic_DNA"/>
</dbReference>
<dbReference type="STRING" id="35722.A0A0B7NWC7"/>
<evidence type="ECO:0000313" key="2">
    <source>
        <dbReference type="Proteomes" id="UP000054107"/>
    </source>
</evidence>
<dbReference type="OrthoDB" id="1728974at2759"/>
<proteinExistence type="predicted"/>
<name>A0A0B7NWC7_9FUNG</name>
<reference evidence="1 2" key="1">
    <citation type="submission" date="2014-09" db="EMBL/GenBank/DDBJ databases">
        <authorList>
            <person name="Ellenberger Sabrina"/>
        </authorList>
    </citation>
    <scope>NUCLEOTIDE SEQUENCE [LARGE SCALE GENOMIC DNA]</scope>
    <source>
        <strain evidence="1 2">CBS 412.66</strain>
    </source>
</reference>
<evidence type="ECO:0000313" key="1">
    <source>
        <dbReference type="EMBL" id="CEP19623.1"/>
    </source>
</evidence>
<dbReference type="Proteomes" id="UP000054107">
    <property type="component" value="Unassembled WGS sequence"/>
</dbReference>
<organism evidence="1 2">
    <name type="scientific">Parasitella parasitica</name>
    <dbReference type="NCBI Taxonomy" id="35722"/>
    <lineage>
        <taxon>Eukaryota</taxon>
        <taxon>Fungi</taxon>
        <taxon>Fungi incertae sedis</taxon>
        <taxon>Mucoromycota</taxon>
        <taxon>Mucoromycotina</taxon>
        <taxon>Mucoromycetes</taxon>
        <taxon>Mucorales</taxon>
        <taxon>Mucorineae</taxon>
        <taxon>Mucoraceae</taxon>
        <taxon>Parasitella</taxon>
    </lineage>
</organism>
<sequence length="163" mass="19122">MLHLIEDDQEWNHCFREAAIFSTGSALRDLFITALTFGQLIDPTSIWVEYCSDICDDLTHKLRTQFPGELYDKYAVKDEALFYMGQSSLDYGLYLLHEKLGRLDFSLETYKLPSYKNDWSNDFEELSNVRRASSNSLINEQLMYDREAEKSSYESKYALFNED</sequence>
<keyword evidence="2" id="KW-1185">Reference proteome</keyword>
<dbReference type="AlphaFoldDB" id="A0A0B7NWC7"/>
<protein>
    <submittedName>
        <fullName evidence="1">Uncharacterized protein</fullName>
    </submittedName>
</protein>
<accession>A0A0B7NWC7</accession>